<dbReference type="InterPro" id="IPR050639">
    <property type="entry name" value="SSR_resolvase"/>
</dbReference>
<gene>
    <name evidence="3" type="ORF">I540_3726</name>
</gene>
<evidence type="ECO:0000313" key="3">
    <source>
        <dbReference type="EMBL" id="EUA69473.1"/>
    </source>
</evidence>
<organism evidence="3 4">
    <name type="scientific">Mycobacteroides abscessus subsp. bolletii 1513</name>
    <dbReference type="NCBI Taxonomy" id="1299321"/>
    <lineage>
        <taxon>Bacteria</taxon>
        <taxon>Bacillati</taxon>
        <taxon>Actinomycetota</taxon>
        <taxon>Actinomycetes</taxon>
        <taxon>Mycobacteriales</taxon>
        <taxon>Mycobacteriaceae</taxon>
        <taxon>Mycobacteroides</taxon>
        <taxon>Mycobacteroides abscessus</taxon>
    </lineage>
</organism>
<dbReference type="PROSITE" id="PS51736">
    <property type="entry name" value="RECOMBINASES_3"/>
    <property type="match status" value="1"/>
</dbReference>
<dbReference type="InterPro" id="IPR038109">
    <property type="entry name" value="DNA_bind_recomb_sf"/>
</dbReference>
<sequence>MIYTRISKDRAGSELGVDRQREDCQKLADELGWTVVETFSDNDISAFSGKSRPAYEAMLAALEAGKAQAVIAWHTDRLHRRPIELEGFIELCERKKIEVRAVRAGHLDFSTPAGRTNARVLGAMARYEIEHLIERAKSAKKQAALEGKFRGGRRAFGYESDGLRLRELEAEAIRTATQRVLSGVSLRQIARDWNAAGLRTAFGGKEFTSREVRTILLRPRNAGIVLHEGQHVGTGQWDAIIDAETFAAIEALLCDPARSNHISRIRKYQGSGVYLCGKCGARMGSASQVGSRRKADWRKVYTCSKVKHLGRVAEYVDEYVSEHVIARLNCPDARQVILGAEADLTALHAQREGLRARLDELTALFADSSIDGLQLKRGTSELHAKLAVVDAELASVRSSSAVAAILAEEDVRAAWKAAPPEVRGKVIDTLMTVTILPAPPGRQPNGSYFDPTKIQIEWKTAQEAN</sequence>
<dbReference type="InterPro" id="IPR036162">
    <property type="entry name" value="Resolvase-like_N_sf"/>
</dbReference>
<proteinExistence type="predicted"/>
<feature type="domain" description="Resolvase/invertase-type recombinase catalytic" evidence="1">
    <location>
        <begin position="1"/>
        <end position="147"/>
    </location>
</feature>
<dbReference type="InterPro" id="IPR006119">
    <property type="entry name" value="Resolv_N"/>
</dbReference>
<dbReference type="CDD" id="cd00338">
    <property type="entry name" value="Ser_Recombinase"/>
    <property type="match status" value="1"/>
</dbReference>
<name>X8DP39_9MYCO</name>
<evidence type="ECO:0000259" key="1">
    <source>
        <dbReference type="PROSITE" id="PS51736"/>
    </source>
</evidence>
<dbReference type="Proteomes" id="UP000023351">
    <property type="component" value="Unassembled WGS sequence"/>
</dbReference>
<dbReference type="Gene3D" id="3.40.50.1390">
    <property type="entry name" value="Resolvase, N-terminal catalytic domain"/>
    <property type="match status" value="1"/>
</dbReference>
<dbReference type="AlphaFoldDB" id="X8DP39"/>
<comment type="caution">
    <text evidence="3">The sequence shown here is derived from an EMBL/GenBank/DDBJ whole genome shotgun (WGS) entry which is preliminary data.</text>
</comment>
<dbReference type="Gene3D" id="3.90.1750.20">
    <property type="entry name" value="Putative Large Serine Recombinase, Chain B, Domain 2"/>
    <property type="match status" value="1"/>
</dbReference>
<dbReference type="PANTHER" id="PTHR30461">
    <property type="entry name" value="DNA-INVERTASE FROM LAMBDOID PROPHAGE"/>
    <property type="match status" value="1"/>
</dbReference>
<dbReference type="SMART" id="SM00857">
    <property type="entry name" value="Resolvase"/>
    <property type="match status" value="1"/>
</dbReference>
<dbReference type="GO" id="GO:0000150">
    <property type="term" value="F:DNA strand exchange activity"/>
    <property type="evidence" value="ECO:0007669"/>
    <property type="project" value="InterPro"/>
</dbReference>
<feature type="domain" description="Recombinase" evidence="2">
    <location>
        <begin position="155"/>
        <end position="259"/>
    </location>
</feature>
<protein>
    <submittedName>
        <fullName evidence="3">Recombinase family protein</fullName>
    </submittedName>
</protein>
<dbReference type="InterPro" id="IPR011109">
    <property type="entry name" value="DNA_bind_recombinase_dom"/>
</dbReference>
<evidence type="ECO:0000313" key="4">
    <source>
        <dbReference type="Proteomes" id="UP000023351"/>
    </source>
</evidence>
<dbReference type="Pfam" id="PF00239">
    <property type="entry name" value="Resolvase"/>
    <property type="match status" value="1"/>
</dbReference>
<dbReference type="GO" id="GO:0003677">
    <property type="term" value="F:DNA binding"/>
    <property type="evidence" value="ECO:0007669"/>
    <property type="project" value="InterPro"/>
</dbReference>
<dbReference type="PATRIC" id="fig|1299321.3.peg.3585"/>
<dbReference type="PANTHER" id="PTHR30461:SF23">
    <property type="entry name" value="DNA RECOMBINASE-RELATED"/>
    <property type="match status" value="1"/>
</dbReference>
<dbReference type="PROSITE" id="PS51737">
    <property type="entry name" value="RECOMBINASE_DNA_BIND"/>
    <property type="match status" value="1"/>
</dbReference>
<evidence type="ECO:0000259" key="2">
    <source>
        <dbReference type="PROSITE" id="PS51737"/>
    </source>
</evidence>
<reference evidence="3 4" key="1">
    <citation type="submission" date="2013-12" db="EMBL/GenBank/DDBJ databases">
        <authorList>
            <person name="Zelazny A."/>
            <person name="Olivier K."/>
            <person name="Holland S."/>
            <person name="Lenaerts A."/>
            <person name="Ordway D."/>
            <person name="DeGroote M.A."/>
            <person name="Parker T."/>
            <person name="Sizemore C."/>
            <person name="Tallon L.J."/>
            <person name="Sadzewicz L.K."/>
            <person name="Sengamalay N."/>
            <person name="Fraser C.M."/>
            <person name="Hine E."/>
            <person name="Shefchek K.A."/>
            <person name="Das S.P."/>
            <person name="Tettelin H."/>
        </authorList>
    </citation>
    <scope>NUCLEOTIDE SEQUENCE [LARGE SCALE GENOMIC DNA]</scope>
    <source>
        <strain evidence="3 4">1513</strain>
    </source>
</reference>
<dbReference type="SUPFAM" id="SSF53041">
    <property type="entry name" value="Resolvase-like"/>
    <property type="match status" value="1"/>
</dbReference>
<accession>X8DP39</accession>
<dbReference type="Pfam" id="PF07508">
    <property type="entry name" value="Recombinase"/>
    <property type="match status" value="1"/>
</dbReference>
<dbReference type="EMBL" id="JAOJ01000002">
    <property type="protein sequence ID" value="EUA69473.1"/>
    <property type="molecule type" value="Genomic_DNA"/>
</dbReference>